<feature type="signal peptide" evidence="1">
    <location>
        <begin position="1"/>
        <end position="20"/>
    </location>
</feature>
<evidence type="ECO:0000313" key="3">
    <source>
        <dbReference type="Proteomes" id="UP000052015"/>
    </source>
</evidence>
<comment type="caution">
    <text evidence="2">The sequence shown here is derived from an EMBL/GenBank/DDBJ whole genome shotgun (WGS) entry which is preliminary data.</text>
</comment>
<protein>
    <submittedName>
        <fullName evidence="2">Uncharacterized protein</fullName>
    </submittedName>
</protein>
<dbReference type="AlphaFoldDB" id="A0A0R3K3A9"/>
<sequence>MKRLLFIIIAFLLSSCTVKNVDIEKPNVQNTNIDSKVTNAIIVAKSISEIDFANKMGIKNIIISSKGVRIDDKNYRTDFERLRGLDVLVEKAKQYKMNFYIEITSGPGYDVEKRNFSLFRRDSQKFYFAQMMNEIIKRYDADNGFKGIGINIENPGGDADEAISYIYSKVNYSKIIYNINLPDLNSIKLNQKYPNIVYLNFKSLNYPGYSMLKSSNIEVNRNSLLASLQNMKEQNKSAMVRVSAPWSDEHDVFLQDLYELSRILNFDIILDNTSSIKKCPKLLKILRKMVPVT</sequence>
<dbReference type="EMBL" id="LKHP01000002">
    <property type="protein sequence ID" value="KRQ87820.1"/>
    <property type="molecule type" value="Genomic_DNA"/>
</dbReference>
<proteinExistence type="predicted"/>
<dbReference type="PATRIC" id="fig|908809.3.peg.628"/>
<organism evidence="2 3">
    <name type="scientific">Caloramator mitchellensis</name>
    <dbReference type="NCBI Taxonomy" id="908809"/>
    <lineage>
        <taxon>Bacteria</taxon>
        <taxon>Bacillati</taxon>
        <taxon>Bacillota</taxon>
        <taxon>Clostridia</taxon>
        <taxon>Eubacteriales</taxon>
        <taxon>Clostridiaceae</taxon>
        <taxon>Caloramator</taxon>
    </lineage>
</organism>
<dbReference type="Proteomes" id="UP000052015">
    <property type="component" value="Unassembled WGS sequence"/>
</dbReference>
<evidence type="ECO:0000256" key="1">
    <source>
        <dbReference type="SAM" id="SignalP"/>
    </source>
</evidence>
<gene>
    <name evidence="2" type="ORF">ABG79_00625</name>
</gene>
<evidence type="ECO:0000313" key="2">
    <source>
        <dbReference type="EMBL" id="KRQ87820.1"/>
    </source>
</evidence>
<name>A0A0R3K3A9_CALMK</name>
<feature type="chain" id="PRO_5038334078" evidence="1">
    <location>
        <begin position="21"/>
        <end position="293"/>
    </location>
</feature>
<reference evidence="2 3" key="1">
    <citation type="submission" date="2015-09" db="EMBL/GenBank/DDBJ databases">
        <title>Draft genome sequence of a Caloramator mitchellensis, a moderate thermophile from the Great Artesian Basin of Australia.</title>
        <authorList>
            <person name="Patel B.K."/>
        </authorList>
    </citation>
    <scope>NUCLEOTIDE SEQUENCE [LARGE SCALE GENOMIC DNA]</scope>
    <source>
        <strain evidence="2 3">VF08</strain>
    </source>
</reference>
<dbReference type="RefSeq" id="WP_057976994.1">
    <property type="nucleotide sequence ID" value="NZ_LKHP01000002.1"/>
</dbReference>
<dbReference type="PROSITE" id="PS51257">
    <property type="entry name" value="PROKAR_LIPOPROTEIN"/>
    <property type="match status" value="1"/>
</dbReference>
<accession>A0A0R3K3A9</accession>
<keyword evidence="3" id="KW-1185">Reference proteome</keyword>
<dbReference type="OrthoDB" id="1951694at2"/>
<keyword evidence="1" id="KW-0732">Signal</keyword>